<dbReference type="Pfam" id="PF09967">
    <property type="entry name" value="DUF2201"/>
    <property type="match status" value="1"/>
</dbReference>
<sequence length="467" mass="52789">MKTLEQQILSCMTVRLTEQFPALAPAFSLLSFQESENMGTDGSCFYYEKTALRNAFLENRLDFLFLHSLTHMLFLHFLPEASVEQEVWNLAADLAASYFVDTYLLTESPEATERQKIYVKLPPGARSAEKFYSFLAGLPAEERQGFLACQADDHSRWFSKGDDVFGSFTGSGGTEASDLFPGTPSDSGNSSGSSGTSSPDFPQKTASSARTEQLQRIWKTLELLSLSALTPSPRKKSRRGAAPGSRIEWLLLEKKGSYDFRRYLRRFTITREETKADLDSFDYIPYCYGLSRPEKLLFLEPLEYRDSTKIQDLVIAIDTSGSCSLETVSRFLSETLVILSSSENFFKKMNVHLIQCDSAIQSHTVIHSAEEWMENSRKIRILGRGGTDFTPVFSYVKELQEKKELTHLKGLLYFTDGDGIYPTSPPPYETAFVFTDFSFLNYPVPAFITKLCLETNQAGNEVFQYEH</sequence>
<evidence type="ECO:0000256" key="1">
    <source>
        <dbReference type="SAM" id="MobiDB-lite"/>
    </source>
</evidence>
<dbReference type="EMBL" id="JAJEPR010000002">
    <property type="protein sequence ID" value="MCC2188507.1"/>
    <property type="molecule type" value="Genomic_DNA"/>
</dbReference>
<proteinExistence type="predicted"/>
<protein>
    <submittedName>
        <fullName evidence="3">VWA-like domain-containing protein</fullName>
    </submittedName>
</protein>
<accession>A0AAE3DQ50</accession>
<dbReference type="InterPro" id="IPR018698">
    <property type="entry name" value="VWA-like_dom"/>
</dbReference>
<dbReference type="AlphaFoldDB" id="A0AAE3DQ50"/>
<dbReference type="PANTHER" id="PTHR38730">
    <property type="entry name" value="SLL7028 PROTEIN"/>
    <property type="match status" value="1"/>
</dbReference>
<feature type="region of interest" description="Disordered" evidence="1">
    <location>
        <begin position="176"/>
        <end position="206"/>
    </location>
</feature>
<evidence type="ECO:0000313" key="4">
    <source>
        <dbReference type="Proteomes" id="UP001197875"/>
    </source>
</evidence>
<evidence type="ECO:0000259" key="2">
    <source>
        <dbReference type="Pfam" id="PF09967"/>
    </source>
</evidence>
<name>A0AAE3DQ50_9FIRM</name>
<feature type="compositionally biased region" description="Low complexity" evidence="1">
    <location>
        <begin position="181"/>
        <end position="200"/>
    </location>
</feature>
<comment type="caution">
    <text evidence="3">The sequence shown here is derived from an EMBL/GenBank/DDBJ whole genome shotgun (WGS) entry which is preliminary data.</text>
</comment>
<dbReference type="PANTHER" id="PTHR38730:SF1">
    <property type="entry name" value="SLL7028 PROTEIN"/>
    <property type="match status" value="1"/>
</dbReference>
<gene>
    <name evidence="3" type="ORF">LKD71_01485</name>
</gene>
<dbReference type="InterPro" id="IPR036465">
    <property type="entry name" value="vWFA_dom_sf"/>
</dbReference>
<feature type="domain" description="VWA-like" evidence="2">
    <location>
        <begin position="313"/>
        <end position="436"/>
    </location>
</feature>
<organism evidence="3 4">
    <name type="scientific">Fusicatenibacter faecihominis</name>
    <dbReference type="NCBI Taxonomy" id="2881276"/>
    <lineage>
        <taxon>Bacteria</taxon>
        <taxon>Bacillati</taxon>
        <taxon>Bacillota</taxon>
        <taxon>Clostridia</taxon>
        <taxon>Lachnospirales</taxon>
        <taxon>Lachnospiraceae</taxon>
        <taxon>Fusicatenibacter</taxon>
    </lineage>
</organism>
<dbReference type="RefSeq" id="WP_227614078.1">
    <property type="nucleotide sequence ID" value="NZ_JAJEPR010000002.1"/>
</dbReference>
<dbReference type="Proteomes" id="UP001197875">
    <property type="component" value="Unassembled WGS sequence"/>
</dbReference>
<dbReference type="SUPFAM" id="SSF53300">
    <property type="entry name" value="vWA-like"/>
    <property type="match status" value="1"/>
</dbReference>
<evidence type="ECO:0000313" key="3">
    <source>
        <dbReference type="EMBL" id="MCC2188507.1"/>
    </source>
</evidence>
<reference evidence="3 4" key="1">
    <citation type="submission" date="2021-10" db="EMBL/GenBank/DDBJ databases">
        <title>Anaerobic single-cell dispensing facilitates the cultivation of human gut bacteria.</title>
        <authorList>
            <person name="Afrizal A."/>
        </authorList>
    </citation>
    <scope>NUCLEOTIDE SEQUENCE [LARGE SCALE GENOMIC DNA]</scope>
    <source>
        <strain evidence="3 4">CLA-AA-H277</strain>
    </source>
</reference>
<keyword evidence="4" id="KW-1185">Reference proteome</keyword>